<feature type="region of interest" description="Disordered" evidence="12">
    <location>
        <begin position="996"/>
        <end position="1038"/>
    </location>
</feature>
<feature type="domain" description="Ras-associating" evidence="14">
    <location>
        <begin position="1849"/>
        <end position="1954"/>
    </location>
</feature>
<dbReference type="PANTHER" id="PTHR46049:SF5">
    <property type="entry name" value="PLECKSTRIN HOMOLOGY DOMAIN-CONTAINING FAMILY H MEMBER 3"/>
    <property type="match status" value="1"/>
</dbReference>
<dbReference type="CDD" id="cd14883">
    <property type="entry name" value="MYSc_Myo22"/>
    <property type="match status" value="1"/>
</dbReference>
<dbReference type="GO" id="GO:0030182">
    <property type="term" value="P:neuron differentiation"/>
    <property type="evidence" value="ECO:0007669"/>
    <property type="project" value="UniProtKB-ARBA"/>
</dbReference>
<evidence type="ECO:0000256" key="11">
    <source>
        <dbReference type="SAM" id="Coils"/>
    </source>
</evidence>
<dbReference type="Gene3D" id="1.20.80.10">
    <property type="match status" value="2"/>
</dbReference>
<dbReference type="GO" id="GO:0007165">
    <property type="term" value="P:signal transduction"/>
    <property type="evidence" value="ECO:0007669"/>
    <property type="project" value="InterPro"/>
</dbReference>
<feature type="domain" description="MyTH4" evidence="15">
    <location>
        <begin position="1686"/>
        <end position="1846"/>
    </location>
</feature>
<dbReference type="InterPro" id="IPR000299">
    <property type="entry name" value="FERM_domain"/>
</dbReference>
<dbReference type="PRINTS" id="PR00193">
    <property type="entry name" value="MYOSINHEAVY"/>
</dbReference>
<feature type="region of interest" description="Actin-binding" evidence="10">
    <location>
        <begin position="585"/>
        <end position="607"/>
    </location>
</feature>
<dbReference type="Proteomes" id="UP001153712">
    <property type="component" value="Chromosome 6"/>
</dbReference>
<dbReference type="GO" id="GO:0005737">
    <property type="term" value="C:cytoplasm"/>
    <property type="evidence" value="ECO:0007669"/>
    <property type="project" value="UniProtKB-SubCell"/>
</dbReference>
<dbReference type="Gene3D" id="1.20.120.720">
    <property type="entry name" value="Myosin VI head, motor domain, U50 subdomain"/>
    <property type="match status" value="1"/>
</dbReference>
<keyword evidence="8 10" id="KW-0505">Motor protein</keyword>
<evidence type="ECO:0000259" key="16">
    <source>
        <dbReference type="PROSITE" id="PS51456"/>
    </source>
</evidence>
<dbReference type="SMART" id="SM00015">
    <property type="entry name" value="IQ"/>
    <property type="match status" value="3"/>
</dbReference>
<dbReference type="Pfam" id="PF02174">
    <property type="entry name" value="IRS"/>
    <property type="match status" value="1"/>
</dbReference>
<keyword evidence="5 10" id="KW-0547">Nucleotide-binding</keyword>
<dbReference type="PROSITE" id="PS50200">
    <property type="entry name" value="RA"/>
    <property type="match status" value="1"/>
</dbReference>
<dbReference type="SMART" id="SM00242">
    <property type="entry name" value="MYSc"/>
    <property type="match status" value="1"/>
</dbReference>
<dbReference type="Gene3D" id="2.30.29.30">
    <property type="entry name" value="Pleckstrin-homology domain (PH domain)/Phosphotyrosine-binding domain (PTB)"/>
    <property type="match status" value="2"/>
</dbReference>
<dbReference type="InterPro" id="IPR051724">
    <property type="entry name" value="Actin_motor_Myosin"/>
</dbReference>
<dbReference type="GO" id="GO:0071944">
    <property type="term" value="C:cell periphery"/>
    <property type="evidence" value="ECO:0007669"/>
    <property type="project" value="UniProtKB-ARBA"/>
</dbReference>
<dbReference type="CDD" id="cd17208">
    <property type="entry name" value="FERM_F1_DdMyo7_like"/>
    <property type="match status" value="2"/>
</dbReference>
<dbReference type="InterPro" id="IPR036961">
    <property type="entry name" value="Kinesin_motor_dom_sf"/>
</dbReference>
<keyword evidence="18" id="KW-1185">Reference proteome</keyword>
<dbReference type="InterPro" id="IPR014352">
    <property type="entry name" value="FERM/acyl-CoA-bd_prot_sf"/>
</dbReference>
<sequence>MVELDFSSAGTIPENGVPDMTRLTVLNEEVINKNLKIRYENSKIYTYTGTILVAVNPYKDIDIYSQHYVYKYHGKKMREMEPHVFALAEAAYTNLQTDNPGKNHNNQSLVISGESGAGKTESTRFILQYLCSVTSGVSTWVEQQILEANTILEAFGNAKTVRNDNSSRFGKFMQVCFDSRWMIAGCIVQDYLLEQSRLTFQGRGERNYHVFYQLVEEATSNAELAKQLHLKEAKFYNYLNQSDCIKIDGDSRKLDSLMLAFNVLQVPGNKCNGIFQTLSAILWLGNLTFEDIDGERCQLTEGDESIIEILSDLLGLELEHIRQVVLIRQINVRGNITEIPLKLQEARENRHAMAKALYSRTFAWLINHINTCTNPGQDSTRFIGVLDIFGFENFNVNSFEQLCINYTNEKLHKFFNHYVFALEQEIYIQEEIQFNHIDFTDNTLCLELLEKPPRCVLRLLSEQCHLPKGCDASYISNLHSEFENNERYVKGEDRRKWETEFGIKHYAGCVTYNVKGFVDKNRDVQQDVFFDILSRSSNEFVQELYTFQDLSNTLAQRTNINGVSTVSRGTSKGKPTVSDTFRHQLQALVDVLQSTTPWYVRCIKPNKHKQADSYDDQLVLDQLKYLGMLDIIRIRKEGFPIHMSFEDFVIRYHCLSKNRLPPDMPKACLNLVETHNVPKTEWQMGKTKVFMRPHVHEPLEEARNKLVRSRAILIQKTFRMYVRRKEFLKVLNATLRIQHAYKGWKLRIDFLRKRRAAVVIQSHLRGAFAREVAAALREMRRVEEEMRKREKLEEERKQREAERAERKRKEEEEAKRLMEENKLNDIPPPPPPSFAQEEDLERSEKAAQQEIAALSQMAEQLKHNRTEGPTESVDLDNLFAFLSDVQPNNRNHIIEEIGEKMNELVEDLDVELETVIQQELEGLAQEQQQQPTPPKMGLPTLPEPTGPPPPPPPIDFTVNANPEPQPPLVQIETKATKDEPIYEAVLPREEPVPVCVSPPPLPAPPSRLASESPKTTPAVSRSNSEAHPTWRYSQEHPQQVAQLHQEVPNTEREQRRKFRVEKKLQELNENSEKENAFVEETKFDMVDFANTYFNAHERSPEGTIMATLTRKRQSSEMIPKSEMVTYYKGSIPSSHLHLYDPDNINIACSIFRDLNKYIRGEISGERELQVIQSIIGYALEREELRDEVFVQCMRQATNNPSVEGTERVWLLLCLCIVSFQPSKLLYRYFVTFLKKDLTQPGRISQYVQWCLDNCNNNKVSVREHPPSSVEIAAMKRLGTIVCRFFFLDGRTKAIDVHPTDTAGDAAKKLAERLGLRNLDGWAIYQSRPDGEEHVRAHHYLYDIIAQWELNQNKLVPPSSLSTLGRRSGQTVSGGENRFIFKRRLFKSSRELSQDPVEVNLMYAQAVHSVVKCDDFPVTEKVALQLAGLQAQVALGNPKDNNKFEYYNDIETYLPYRISRTRGDDVWVSIIAQAHKQYGANRTELTAKALYLSCVMQYPLYGTTMFPVTYRGYWSYGNALTLGVNCEGIMLIKNDDKFVLNEFHYQDVESILLDPSDSFITITLQRHVNDNNHKCYVFETLQKNEIGSLIASYCPSLACWLTENEAPLKRVKAITNEDRVRLYHNLVNCRRALVDLDILRKPIDSSGNFLRNTLRRLSKHKLDKLRQEHGGDTGETYKGFHYSFWAFSRQQLTQSISRIPEPDEQIMLQVFQIILTYAGLGQNGEVIRRVEDEHVTLLQTILERCMRKESLLCELYLQLIKQTTDHPDPNSRVNLRHWALLSLACSVVLPPNKTIRRYLIAHLKRCSSDFVTEEGKYARFAEKCLLKTQGTRRRQWPPSREEILCTINRRPVYARFHFMDGQYHSVEFNPSATAKDVLEVVRDKIGLSENAKGYAIYEVLGNSERSLAAEEKVADVMAKWERYRAATTANAMNNGGTTKRARPQNHFFLFKKHLFMDNFINLNDNVEKELLYHQVLHDLRTDRFPVTDKEAMMLTALQAQLELGDLEEVIHDYRPIAAHCLPARMVPILPNEGVQMHHQSLRGMTPSEAKQAFLNLIQSWPLHKATIFDVMQSFTSNWPRVLWLAVDQKGLHLLEHRSRNTLCTYDYNSIISYSPALNCLMIITCNDRKQSKVILTTAQAFQIATLIREYTEELHGQSVELRKAEQQPKSRPISGLHQNMALVPPQPS</sequence>
<dbReference type="GO" id="GO:0003779">
    <property type="term" value="F:actin binding"/>
    <property type="evidence" value="ECO:0007669"/>
    <property type="project" value="UniProtKB-KW"/>
</dbReference>
<dbReference type="Gene3D" id="1.10.10.820">
    <property type="match status" value="1"/>
</dbReference>
<evidence type="ECO:0008006" key="19">
    <source>
        <dbReference type="Google" id="ProtNLM"/>
    </source>
</evidence>
<evidence type="ECO:0000256" key="8">
    <source>
        <dbReference type="ARBA" id="ARBA00023175"/>
    </source>
</evidence>
<dbReference type="InterPro" id="IPR000159">
    <property type="entry name" value="RA_dom"/>
</dbReference>
<dbReference type="InterPro" id="IPR019748">
    <property type="entry name" value="FERM_central"/>
</dbReference>
<evidence type="ECO:0000256" key="3">
    <source>
        <dbReference type="ARBA" id="ARBA00022468"/>
    </source>
</evidence>
<dbReference type="GO" id="GO:0003774">
    <property type="term" value="F:cytoskeletal motor activity"/>
    <property type="evidence" value="ECO:0007669"/>
    <property type="project" value="UniProtKB-UniRule"/>
</dbReference>
<feature type="compositionally biased region" description="Basic and acidic residues" evidence="12">
    <location>
        <begin position="783"/>
        <end position="823"/>
    </location>
</feature>
<dbReference type="CDD" id="cd14473">
    <property type="entry name" value="FERM_B-lobe"/>
    <property type="match status" value="2"/>
</dbReference>
<protein>
    <recommendedName>
        <fullName evidence="19">Unconventional myosin-X</fullName>
    </recommendedName>
</protein>
<feature type="domain" description="FERM" evidence="13">
    <location>
        <begin position="1851"/>
        <end position="2157"/>
    </location>
</feature>
<feature type="region of interest" description="Disordered" evidence="12">
    <location>
        <begin position="783"/>
        <end position="849"/>
    </location>
</feature>
<dbReference type="InterPro" id="IPR027417">
    <property type="entry name" value="P-loop_NTPase"/>
</dbReference>
<evidence type="ECO:0000256" key="5">
    <source>
        <dbReference type="ARBA" id="ARBA00022741"/>
    </source>
</evidence>
<dbReference type="InterPro" id="IPR035963">
    <property type="entry name" value="FERM_2"/>
</dbReference>
<dbReference type="OrthoDB" id="6108017at2759"/>
<dbReference type="SUPFAM" id="SSF54236">
    <property type="entry name" value="Ubiquitin-like"/>
    <property type="match status" value="2"/>
</dbReference>
<dbReference type="GO" id="GO:0005524">
    <property type="term" value="F:ATP binding"/>
    <property type="evidence" value="ECO:0007669"/>
    <property type="project" value="UniProtKB-UniRule"/>
</dbReference>
<feature type="domain" description="Myosin motor" evidence="16">
    <location>
        <begin position="15"/>
        <end position="704"/>
    </location>
</feature>
<dbReference type="InterPro" id="IPR000857">
    <property type="entry name" value="MyTH4_dom"/>
</dbReference>
<feature type="coiled-coil region" evidence="11">
    <location>
        <begin position="1050"/>
        <end position="1081"/>
    </location>
</feature>
<dbReference type="SMART" id="SM00295">
    <property type="entry name" value="B41"/>
    <property type="match status" value="2"/>
</dbReference>
<dbReference type="InterPro" id="IPR019749">
    <property type="entry name" value="Band_41_domain"/>
</dbReference>
<reference evidence="17" key="1">
    <citation type="submission" date="2022-01" db="EMBL/GenBank/DDBJ databases">
        <authorList>
            <person name="King R."/>
        </authorList>
    </citation>
    <scope>NUCLEOTIDE SEQUENCE</scope>
</reference>
<comment type="subcellular location">
    <subcellularLocation>
        <location evidence="1">Cytoplasm</location>
    </subcellularLocation>
</comment>
<keyword evidence="3" id="KW-0343">GTPase activation</keyword>
<evidence type="ECO:0000313" key="18">
    <source>
        <dbReference type="Proteomes" id="UP001153712"/>
    </source>
</evidence>
<evidence type="ECO:0000259" key="14">
    <source>
        <dbReference type="PROSITE" id="PS50200"/>
    </source>
</evidence>
<dbReference type="PROSITE" id="PS51016">
    <property type="entry name" value="MYTH4"/>
    <property type="match status" value="2"/>
</dbReference>
<dbReference type="GO" id="GO:0009887">
    <property type="term" value="P:animal organ morphogenesis"/>
    <property type="evidence" value="ECO:0007669"/>
    <property type="project" value="UniProtKB-ARBA"/>
</dbReference>
<feature type="domain" description="MyTH4" evidence="15">
    <location>
        <begin position="1126"/>
        <end position="1275"/>
    </location>
</feature>
<keyword evidence="4" id="KW-0963">Cytoplasm</keyword>
<dbReference type="InterPro" id="IPR011993">
    <property type="entry name" value="PH-like_dom_sf"/>
</dbReference>
<feature type="region of interest" description="Disordered" evidence="12">
    <location>
        <begin position="2162"/>
        <end position="2187"/>
    </location>
</feature>
<evidence type="ECO:0000259" key="15">
    <source>
        <dbReference type="PROSITE" id="PS51016"/>
    </source>
</evidence>
<evidence type="ECO:0000259" key="13">
    <source>
        <dbReference type="PROSITE" id="PS50057"/>
    </source>
</evidence>
<dbReference type="Gene3D" id="6.20.240.20">
    <property type="match status" value="1"/>
</dbReference>
<feature type="region of interest" description="Disordered" evidence="12">
    <location>
        <begin position="924"/>
        <end position="960"/>
    </location>
</feature>
<dbReference type="InterPro" id="IPR001609">
    <property type="entry name" value="Myosin_head_motor_dom-like"/>
</dbReference>
<evidence type="ECO:0000256" key="12">
    <source>
        <dbReference type="SAM" id="MobiDB-lite"/>
    </source>
</evidence>
<keyword evidence="9 10" id="KW-0009">Actin-binding</keyword>
<name>A0A9N9TV12_PHYSR</name>
<dbReference type="EMBL" id="OU900099">
    <property type="protein sequence ID" value="CAG9863168.1"/>
    <property type="molecule type" value="Genomic_DNA"/>
</dbReference>
<evidence type="ECO:0000256" key="1">
    <source>
        <dbReference type="ARBA" id="ARBA00004496"/>
    </source>
</evidence>
<comment type="similarity">
    <text evidence="2 10">Belongs to the TRAFAC class myosin-kinesin ATPase superfamily. Myosin family.</text>
</comment>
<dbReference type="InterPro" id="IPR000048">
    <property type="entry name" value="IQ_motif_EF-hand-BS"/>
</dbReference>
<dbReference type="PROSITE" id="PS51456">
    <property type="entry name" value="MYOSIN_MOTOR"/>
    <property type="match status" value="1"/>
</dbReference>
<feature type="compositionally biased region" description="Polar residues" evidence="12">
    <location>
        <begin position="1014"/>
        <end position="1038"/>
    </location>
</feature>
<dbReference type="Gene3D" id="3.40.850.10">
    <property type="entry name" value="Kinesin motor domain"/>
    <property type="match status" value="1"/>
</dbReference>
<keyword evidence="6 10" id="KW-0067">ATP-binding</keyword>
<dbReference type="PANTHER" id="PTHR46049">
    <property type="entry name" value="AGAP003327-PA"/>
    <property type="match status" value="1"/>
</dbReference>
<dbReference type="PROSITE" id="PS50057">
    <property type="entry name" value="FERM_3"/>
    <property type="match status" value="2"/>
</dbReference>
<gene>
    <name evidence="17" type="ORF">PHYEVI_LOCUS9467</name>
</gene>
<dbReference type="InterPro" id="IPR002404">
    <property type="entry name" value="IRS_PTB"/>
</dbReference>
<keyword evidence="7 10" id="KW-0518">Myosin</keyword>
<dbReference type="Pfam" id="PF00784">
    <property type="entry name" value="MyTH4"/>
    <property type="match status" value="2"/>
</dbReference>
<dbReference type="SUPFAM" id="SSF52540">
    <property type="entry name" value="P-loop containing nucleoside triphosphate hydrolases"/>
    <property type="match status" value="1"/>
</dbReference>
<organism evidence="17 18">
    <name type="scientific">Phyllotreta striolata</name>
    <name type="common">Striped flea beetle</name>
    <name type="synonym">Crioceris striolata</name>
    <dbReference type="NCBI Taxonomy" id="444603"/>
    <lineage>
        <taxon>Eukaryota</taxon>
        <taxon>Metazoa</taxon>
        <taxon>Ecdysozoa</taxon>
        <taxon>Arthropoda</taxon>
        <taxon>Hexapoda</taxon>
        <taxon>Insecta</taxon>
        <taxon>Pterygota</taxon>
        <taxon>Neoptera</taxon>
        <taxon>Endopterygota</taxon>
        <taxon>Coleoptera</taxon>
        <taxon>Polyphaga</taxon>
        <taxon>Cucujiformia</taxon>
        <taxon>Chrysomeloidea</taxon>
        <taxon>Chrysomelidae</taxon>
        <taxon>Galerucinae</taxon>
        <taxon>Alticini</taxon>
        <taxon>Phyllotreta</taxon>
    </lineage>
</organism>
<dbReference type="SMART" id="SM00139">
    <property type="entry name" value="MyTH4"/>
    <property type="match status" value="2"/>
</dbReference>
<dbReference type="Gene3D" id="1.20.58.530">
    <property type="match status" value="1"/>
</dbReference>
<dbReference type="Gene3D" id="1.20.5.190">
    <property type="match status" value="1"/>
</dbReference>
<dbReference type="SUPFAM" id="SSF50729">
    <property type="entry name" value="PH domain-like"/>
    <property type="match status" value="2"/>
</dbReference>
<evidence type="ECO:0000313" key="17">
    <source>
        <dbReference type="EMBL" id="CAG9863168.1"/>
    </source>
</evidence>
<dbReference type="GO" id="GO:0005096">
    <property type="term" value="F:GTPase activator activity"/>
    <property type="evidence" value="ECO:0007669"/>
    <property type="project" value="UniProtKB-KW"/>
</dbReference>
<dbReference type="GO" id="GO:0009888">
    <property type="term" value="P:tissue development"/>
    <property type="evidence" value="ECO:0007669"/>
    <property type="project" value="UniProtKB-ARBA"/>
</dbReference>
<evidence type="ECO:0000256" key="6">
    <source>
        <dbReference type="ARBA" id="ARBA00022840"/>
    </source>
</evidence>
<dbReference type="InterPro" id="IPR038185">
    <property type="entry name" value="MyTH4_dom_sf"/>
</dbReference>
<dbReference type="Pfam" id="PF00373">
    <property type="entry name" value="FERM_M"/>
    <property type="match status" value="2"/>
</dbReference>
<dbReference type="Gene3D" id="3.10.20.90">
    <property type="entry name" value="Phosphatidylinositol 3-kinase Catalytic Subunit, Chain A, domain 1"/>
    <property type="match status" value="2"/>
</dbReference>
<dbReference type="Pfam" id="PF00063">
    <property type="entry name" value="Myosin_head"/>
    <property type="match status" value="1"/>
</dbReference>
<dbReference type="FunFam" id="1.10.10.820:FF:000001">
    <property type="entry name" value="Myosin heavy chain"/>
    <property type="match status" value="1"/>
</dbReference>
<accession>A0A9N9TV12</accession>
<dbReference type="Pfam" id="PF00612">
    <property type="entry name" value="IQ"/>
    <property type="match status" value="2"/>
</dbReference>
<evidence type="ECO:0000256" key="7">
    <source>
        <dbReference type="ARBA" id="ARBA00023123"/>
    </source>
</evidence>
<dbReference type="SUPFAM" id="SSF47031">
    <property type="entry name" value="Second domain of FERM"/>
    <property type="match status" value="2"/>
</dbReference>
<dbReference type="Pfam" id="PF21989">
    <property type="entry name" value="RA_2"/>
    <property type="match status" value="2"/>
</dbReference>
<dbReference type="GO" id="GO:0016459">
    <property type="term" value="C:myosin complex"/>
    <property type="evidence" value="ECO:0007669"/>
    <property type="project" value="UniProtKB-KW"/>
</dbReference>
<feature type="compositionally biased region" description="Pro residues" evidence="12">
    <location>
        <begin position="996"/>
        <end position="1005"/>
    </location>
</feature>
<proteinExistence type="inferred from homology"/>
<feature type="compositionally biased region" description="Pro residues" evidence="12">
    <location>
        <begin position="931"/>
        <end position="954"/>
    </location>
</feature>
<evidence type="ECO:0000256" key="2">
    <source>
        <dbReference type="ARBA" id="ARBA00008314"/>
    </source>
</evidence>
<dbReference type="PROSITE" id="PS50096">
    <property type="entry name" value="IQ"/>
    <property type="match status" value="2"/>
</dbReference>
<evidence type="ECO:0000256" key="9">
    <source>
        <dbReference type="ARBA" id="ARBA00023203"/>
    </source>
</evidence>
<evidence type="ECO:0000256" key="10">
    <source>
        <dbReference type="PROSITE-ProRule" id="PRU00782"/>
    </source>
</evidence>
<keyword evidence="11" id="KW-0175">Coiled coil</keyword>
<feature type="domain" description="FERM" evidence="13">
    <location>
        <begin position="1280"/>
        <end position="1604"/>
    </location>
</feature>
<evidence type="ECO:0000256" key="4">
    <source>
        <dbReference type="ARBA" id="ARBA00022490"/>
    </source>
</evidence>
<dbReference type="InterPro" id="IPR029071">
    <property type="entry name" value="Ubiquitin-like_domsf"/>
</dbReference>
<dbReference type="Gene3D" id="1.25.40.530">
    <property type="entry name" value="MyTH4 domain"/>
    <property type="match status" value="2"/>
</dbReference>
<feature type="binding site" evidence="10">
    <location>
        <begin position="113"/>
        <end position="120"/>
    </location>
    <ligand>
        <name>ATP</name>
        <dbReference type="ChEBI" id="CHEBI:30616"/>
    </ligand>
</feature>